<evidence type="ECO:0000313" key="1">
    <source>
        <dbReference type="EMBL" id="KII80801.1"/>
    </source>
</evidence>
<dbReference type="OrthoDB" id="5904656at2"/>
<gene>
    <name evidence="1" type="ORF">OJ16_05770</name>
</gene>
<organism evidence="1 2">
    <name type="scientific">Vibrio renipiscarius</name>
    <dbReference type="NCBI Taxonomy" id="1461322"/>
    <lineage>
        <taxon>Bacteria</taxon>
        <taxon>Pseudomonadati</taxon>
        <taxon>Pseudomonadota</taxon>
        <taxon>Gammaproteobacteria</taxon>
        <taxon>Vibrionales</taxon>
        <taxon>Vibrionaceae</taxon>
        <taxon>Vibrio</taxon>
    </lineage>
</organism>
<comment type="caution">
    <text evidence="1">The sequence shown here is derived from an EMBL/GenBank/DDBJ whole genome shotgun (WGS) entry which is preliminary data.</text>
</comment>
<name>A0A0C2NMT4_9VIBR</name>
<proteinExistence type="predicted"/>
<dbReference type="RefSeq" id="WP_040988290.1">
    <property type="nucleotide sequence ID" value="NZ_JTKH01000006.1"/>
</dbReference>
<accession>A0A0C2NJ89</accession>
<evidence type="ECO:0000313" key="2">
    <source>
        <dbReference type="Proteomes" id="UP000031672"/>
    </source>
</evidence>
<dbReference type="EMBL" id="JTKH01000006">
    <property type="protein sequence ID" value="KII80801.1"/>
    <property type="molecule type" value="Genomic_DNA"/>
</dbReference>
<dbReference type="Proteomes" id="UP000031672">
    <property type="component" value="Unassembled WGS sequence"/>
</dbReference>
<reference evidence="1 2" key="1">
    <citation type="submission" date="2014-11" db="EMBL/GenBank/DDBJ databases">
        <title>Draft Genome Sequence of Vibrio piscirenalis strains CECT 8603T and CECT 8604, two marine Gammaproteobacterium isolated from cultured gilthead sea bream (Sparus aurata).</title>
        <authorList>
            <person name="Arahal D.R."/>
            <person name="Rodrigo-Torres L."/>
            <person name="Lucena T."/>
            <person name="Pujalte M.J."/>
        </authorList>
    </citation>
    <scope>NUCLEOTIDE SEQUENCE [LARGE SCALE GENOMIC DNA]</scope>
    <source>
        <strain evidence="1 2">DCR 1-4-2</strain>
    </source>
</reference>
<dbReference type="AlphaFoldDB" id="A0A0C2NMT4"/>
<accession>A0A0C2NMT4</accession>
<sequence length="197" mass="22779">MSELTPQQEAALAEFKANLHLPHGGFYALIVELSKKHQLPFQTVRSVVMKAQRAIEGRIRSESDTLSEIDISQEHWRHLIEQALRDLAKENTQVMDDLANNSSYQKALSAMSQSIDSEEQREDILEWLMQAYEKEVLKPLLAMLRTSPLYWKLMLAEELNQMNETCRSQFHEYPQHVEAAAHLFALDEKARLMVLTD</sequence>
<protein>
    <submittedName>
        <fullName evidence="1">Uncharacterized protein</fullName>
    </submittedName>
</protein>
<keyword evidence="2" id="KW-1185">Reference proteome</keyword>